<accession>A0AAW0RWR5</accession>
<dbReference type="EMBL" id="JAAHCF010000195">
    <property type="protein sequence ID" value="KAK8146679.1"/>
    <property type="molecule type" value="Genomic_DNA"/>
</dbReference>
<evidence type="ECO:0000256" key="2">
    <source>
        <dbReference type="SAM" id="MobiDB-lite"/>
    </source>
</evidence>
<dbReference type="Pfam" id="PF11951">
    <property type="entry name" value="Fungal_trans_2"/>
    <property type="match status" value="1"/>
</dbReference>
<reference evidence="3 4" key="1">
    <citation type="submission" date="2020-02" db="EMBL/GenBank/DDBJ databases">
        <title>Comparative genomics of the hypocrealean fungal genus Beauvera.</title>
        <authorList>
            <person name="Showalter D.N."/>
            <person name="Bushley K.E."/>
            <person name="Rehner S.A."/>
        </authorList>
    </citation>
    <scope>NUCLEOTIDE SEQUENCE [LARGE SCALE GENOMIC DNA]</scope>
    <source>
        <strain evidence="3 4">ARSEF4384</strain>
    </source>
</reference>
<dbReference type="SUPFAM" id="SSF52540">
    <property type="entry name" value="P-loop containing nucleoside triphosphate hydrolases"/>
    <property type="match status" value="1"/>
</dbReference>
<keyword evidence="4" id="KW-1185">Reference proteome</keyword>
<dbReference type="Gene3D" id="3.40.50.300">
    <property type="entry name" value="P-loop containing nucleotide triphosphate hydrolases"/>
    <property type="match status" value="1"/>
</dbReference>
<keyword evidence="1" id="KW-0539">Nucleus</keyword>
<dbReference type="PROSITE" id="PS51420">
    <property type="entry name" value="RHO"/>
    <property type="match status" value="1"/>
</dbReference>
<dbReference type="SMART" id="SM00173">
    <property type="entry name" value="RAS"/>
    <property type="match status" value="1"/>
</dbReference>
<dbReference type="Pfam" id="PF00071">
    <property type="entry name" value="Ras"/>
    <property type="match status" value="1"/>
</dbReference>
<feature type="compositionally biased region" description="Basic and acidic residues" evidence="2">
    <location>
        <begin position="289"/>
        <end position="301"/>
    </location>
</feature>
<dbReference type="PROSITE" id="PS51419">
    <property type="entry name" value="RAB"/>
    <property type="match status" value="1"/>
</dbReference>
<evidence type="ECO:0000256" key="1">
    <source>
        <dbReference type="ARBA" id="ARBA00023242"/>
    </source>
</evidence>
<dbReference type="SMART" id="SM00175">
    <property type="entry name" value="RAB"/>
    <property type="match status" value="1"/>
</dbReference>
<evidence type="ECO:0000313" key="3">
    <source>
        <dbReference type="EMBL" id="KAK8146679.1"/>
    </source>
</evidence>
<feature type="region of interest" description="Disordered" evidence="2">
    <location>
        <begin position="285"/>
        <end position="320"/>
    </location>
</feature>
<organism evidence="3 4">
    <name type="scientific">Beauveria asiatica</name>
    <dbReference type="NCBI Taxonomy" id="1069075"/>
    <lineage>
        <taxon>Eukaryota</taxon>
        <taxon>Fungi</taxon>
        <taxon>Dikarya</taxon>
        <taxon>Ascomycota</taxon>
        <taxon>Pezizomycotina</taxon>
        <taxon>Sordariomycetes</taxon>
        <taxon>Hypocreomycetidae</taxon>
        <taxon>Hypocreales</taxon>
        <taxon>Cordycipitaceae</taxon>
        <taxon>Beauveria</taxon>
    </lineage>
</organism>
<name>A0AAW0RWR5_9HYPO</name>
<dbReference type="FunFam" id="3.40.50.300:FF:001447">
    <property type="entry name" value="Ras-related protein Rab-1B"/>
    <property type="match status" value="1"/>
</dbReference>
<dbReference type="PANTHER" id="PTHR38791">
    <property type="entry name" value="ZN(II)2CYS6 TRANSCRIPTION FACTOR (EUROFUNG)-RELATED-RELATED"/>
    <property type="match status" value="1"/>
</dbReference>
<dbReference type="SMART" id="SM00174">
    <property type="entry name" value="RHO"/>
    <property type="match status" value="1"/>
</dbReference>
<gene>
    <name evidence="3" type="ORF">G3M48_002732</name>
</gene>
<dbReference type="NCBIfam" id="TIGR00231">
    <property type="entry name" value="small_GTP"/>
    <property type="match status" value="1"/>
</dbReference>
<dbReference type="PANTHER" id="PTHR38791:SF13">
    <property type="entry name" value="ZN(2)-C6 FUNGAL-TYPE DOMAIN-CONTAINING PROTEIN"/>
    <property type="match status" value="1"/>
</dbReference>
<dbReference type="CDD" id="cd00154">
    <property type="entry name" value="Rab"/>
    <property type="match status" value="1"/>
</dbReference>
<dbReference type="InterPro" id="IPR005225">
    <property type="entry name" value="Small_GTP-bd"/>
</dbReference>
<dbReference type="Proteomes" id="UP001397290">
    <property type="component" value="Unassembled WGS sequence"/>
</dbReference>
<evidence type="ECO:0008006" key="5">
    <source>
        <dbReference type="Google" id="ProtNLM"/>
    </source>
</evidence>
<feature type="compositionally biased region" description="Low complexity" evidence="2">
    <location>
        <begin position="152"/>
        <end position="166"/>
    </location>
</feature>
<proteinExistence type="predicted"/>
<dbReference type="InterPro" id="IPR053175">
    <property type="entry name" value="DHMBA_Reg_Transcription_Factor"/>
</dbReference>
<dbReference type="PROSITE" id="PS51421">
    <property type="entry name" value="RAS"/>
    <property type="match status" value="1"/>
</dbReference>
<dbReference type="InterPro" id="IPR021858">
    <property type="entry name" value="Fun_TF"/>
</dbReference>
<feature type="region of interest" description="Disordered" evidence="2">
    <location>
        <begin position="152"/>
        <end position="192"/>
    </location>
</feature>
<dbReference type="GO" id="GO:0003924">
    <property type="term" value="F:GTPase activity"/>
    <property type="evidence" value="ECO:0007669"/>
    <property type="project" value="InterPro"/>
</dbReference>
<evidence type="ECO:0000313" key="4">
    <source>
        <dbReference type="Proteomes" id="UP001397290"/>
    </source>
</evidence>
<sequence length="842" mass="92800">MSSLEAKIVVLGAQNVGKTSLVMRYCRGAFNPAQITSTVGASFLTKRVVDTDSDTVVRLQIWDTAGQERFRSISRLYYRGANACILCYDITDAQSFADMGVWLTELRQNLPHDVVLHVVGTKADIVARDPSARQVPFERCIAYVAENLAPGLGSTPPPTATASTAPYGHMSLPSASPVGEPRSPSSKRSSGFWGQEVGWDACHEISAESGEGVEEVFRVVARKLVEQNRKMQQELLLATALPGMPGYLEGMDGSYFDGRDHKGSFRVGRDRRSWLFSPGFSPAITVDRPGSEDTDRRDEAPIPRPVRKQTSHSSGSSSNDEEEYLFNRWGAYAAYTADAASSPLDLTIKIPLQDAASCHFLSNWVLLSPPGTNRGIFEFLLPISRQAAQGSPFHLAFKACSLSSFTRRGLDPAVERQAISFYVKALAATSDALSRPSVATCDATLATVMLLAIYEIQSASTHGIQGWSFHVSGSMQLMNSRSWKRLDTDLGMGIFVAVRVNLILLGLLQGKPPPTSSEWWGKGTFKDRYALVGLHLTTKTTEVRNELENLLDLDCATLDDFEQLSVIMAKCQALENHCRNWPDTLPEYFKFGIADWIHASSANPAEAEALPGPIHSYRGPWVGGIWSMVRTSRLILINSMFRCSALIHQRTDMQSLPEYAALAQRCTDVIGEAMAGVPYHLGWFKNRTALLPTMPSFACGQDGTESSLAAFLALLPLTTMQDHDFATEEQRLFAQGRLQFMAHQFGLRSAAFVEKSTGLTPSTKILQDYNSRSAQRWRRLRLPVTEVDVVETLQHEYALGPTTEPEEDGRDMFGSVTQHTELAIHSRSQWGDSAHPQEKGPC</sequence>
<dbReference type="InterPro" id="IPR027417">
    <property type="entry name" value="P-loop_NTPase"/>
</dbReference>
<dbReference type="InterPro" id="IPR001806">
    <property type="entry name" value="Small_GTPase"/>
</dbReference>
<dbReference type="GO" id="GO:0005525">
    <property type="term" value="F:GTP binding"/>
    <property type="evidence" value="ECO:0007669"/>
    <property type="project" value="InterPro"/>
</dbReference>
<dbReference type="AlphaFoldDB" id="A0AAW0RWR5"/>
<comment type="caution">
    <text evidence="3">The sequence shown here is derived from an EMBL/GenBank/DDBJ whole genome shotgun (WGS) entry which is preliminary data.</text>
</comment>
<protein>
    <recommendedName>
        <fullName evidence="5">Ras-like GTP-binding protein RYL2</fullName>
    </recommendedName>
</protein>
<dbReference type="PRINTS" id="PR00449">
    <property type="entry name" value="RASTRNSFRMNG"/>
</dbReference>